<feature type="transmembrane region" description="Helical" evidence="2">
    <location>
        <begin position="440"/>
        <end position="467"/>
    </location>
</feature>
<reference evidence="3 4" key="1">
    <citation type="submission" date="2017-09" db="EMBL/GenBank/DDBJ databases">
        <title>WGS assembly of Aquilegia coerulea Goldsmith.</title>
        <authorList>
            <person name="Hodges S."/>
            <person name="Kramer E."/>
            <person name="Nordborg M."/>
            <person name="Tomkins J."/>
            <person name="Borevitz J."/>
            <person name="Derieg N."/>
            <person name="Yan J."/>
            <person name="Mihaltcheva S."/>
            <person name="Hayes R.D."/>
            <person name="Rokhsar D."/>
        </authorList>
    </citation>
    <scope>NUCLEOTIDE SEQUENCE [LARGE SCALE GENOMIC DNA]</scope>
    <source>
        <strain evidence="4">cv. Goldsmith</strain>
    </source>
</reference>
<evidence type="ECO:0000256" key="2">
    <source>
        <dbReference type="SAM" id="Phobius"/>
    </source>
</evidence>
<evidence type="ECO:0000313" key="3">
    <source>
        <dbReference type="EMBL" id="PIA28818.1"/>
    </source>
</evidence>
<evidence type="ECO:0000313" key="4">
    <source>
        <dbReference type="Proteomes" id="UP000230069"/>
    </source>
</evidence>
<evidence type="ECO:0000256" key="1">
    <source>
        <dbReference type="SAM" id="MobiDB-lite"/>
    </source>
</evidence>
<dbReference type="EMBL" id="KZ305083">
    <property type="protein sequence ID" value="PIA28818.1"/>
    <property type="molecule type" value="Genomic_DNA"/>
</dbReference>
<organism evidence="3 4">
    <name type="scientific">Aquilegia coerulea</name>
    <name type="common">Rocky mountain columbine</name>
    <dbReference type="NCBI Taxonomy" id="218851"/>
    <lineage>
        <taxon>Eukaryota</taxon>
        <taxon>Viridiplantae</taxon>
        <taxon>Streptophyta</taxon>
        <taxon>Embryophyta</taxon>
        <taxon>Tracheophyta</taxon>
        <taxon>Spermatophyta</taxon>
        <taxon>Magnoliopsida</taxon>
        <taxon>Ranunculales</taxon>
        <taxon>Ranunculaceae</taxon>
        <taxon>Thalictroideae</taxon>
        <taxon>Aquilegia</taxon>
    </lineage>
</organism>
<dbReference type="AlphaFoldDB" id="A0A2G5CBZ7"/>
<name>A0A2G5CBZ7_AQUCA</name>
<proteinExistence type="predicted"/>
<dbReference type="STRING" id="218851.A0A2G5CBZ7"/>
<keyword evidence="2" id="KW-0812">Transmembrane</keyword>
<keyword evidence="4" id="KW-1185">Reference proteome</keyword>
<accession>A0A2G5CBZ7</accession>
<feature type="region of interest" description="Disordered" evidence="1">
    <location>
        <begin position="1"/>
        <end position="45"/>
    </location>
</feature>
<dbReference type="Proteomes" id="UP000230069">
    <property type="component" value="Unassembled WGS sequence"/>
</dbReference>
<keyword evidence="2" id="KW-0472">Membrane</keyword>
<gene>
    <name evidence="3" type="ORF">AQUCO_06600025v1</name>
</gene>
<sequence length="469" mass="53391">MGQDEIPENDEGEEEIPESDKGMGNEEILESSKGKGKEEISESSKEVSIEIVQVDDNLLASNMIACFPKQAFSDSYFIYRVPTIFRNKGDEKQYEPSVVSIGPYHHGKDHLKTMEEKKYHYLQDLITRSNFLDEESSFQGIVNAIRELEEKARACYSESISFNSDDFVRMMILDGCFLLELFYQGVGSSHKCNPTFGETWRVNKLLQDLELLENQLPFVVLNCLFNLTGDDPDCNHSLAQLVISFFTGIQADEIQDCDSLHAQHILDLIHHFYVRDMHRNCLEVPVFIQYSATDLFEAGVKLKAKTDTPYGKFDITFNDGVLAIPSICFDDTFTIRLKNFIAFEQCCGGYAKLITSYATLLDGLVNTKEDVKLLRGKGIINVARKEDELVAAEINSLCSKGAYVDHFYYTDLCSKLNAYRQTDWHKWRAILKHDYFNTPWATLSFVAAVVLLVLTSLQTLFSILSYYSS</sequence>
<dbReference type="Pfam" id="PF03140">
    <property type="entry name" value="DUF247"/>
    <property type="match status" value="1"/>
</dbReference>
<feature type="compositionally biased region" description="Basic and acidic residues" evidence="1">
    <location>
        <begin position="18"/>
        <end position="45"/>
    </location>
</feature>
<dbReference type="PANTHER" id="PTHR31170">
    <property type="entry name" value="BNAC04G53230D PROTEIN"/>
    <property type="match status" value="1"/>
</dbReference>
<keyword evidence="2" id="KW-1133">Transmembrane helix</keyword>
<dbReference type="InParanoid" id="A0A2G5CBZ7"/>
<dbReference type="InterPro" id="IPR004158">
    <property type="entry name" value="DUF247_pln"/>
</dbReference>
<protein>
    <submittedName>
        <fullName evidence="3">Uncharacterized protein</fullName>
    </submittedName>
</protein>
<dbReference type="PANTHER" id="PTHR31170:SF25">
    <property type="entry name" value="BNAA09G04570D PROTEIN"/>
    <property type="match status" value="1"/>
</dbReference>
<feature type="compositionally biased region" description="Acidic residues" evidence="1">
    <location>
        <begin position="1"/>
        <end position="17"/>
    </location>
</feature>